<keyword evidence="3" id="KW-1185">Reference proteome</keyword>
<evidence type="ECO:0000256" key="1">
    <source>
        <dbReference type="SAM" id="MobiDB-lite"/>
    </source>
</evidence>
<proteinExistence type="predicted"/>
<dbReference type="OrthoDB" id="2996045at2759"/>
<feature type="compositionally biased region" description="Acidic residues" evidence="1">
    <location>
        <begin position="354"/>
        <end position="369"/>
    </location>
</feature>
<accession>A0A1C7LN15</accession>
<sequence>MSNRVSCELAASEGGRMVSPSELAASNTDFELWMQGAGLYERGIPCDDAKTLYDELCVFKVPRWSTNLPESEFLQDESICLEALKSLPMESEDDLNMYQIEHFLPVLSLAFVRYYDSRWANEASQRRGLDDIVELAFGRKKGHAFDIRIEARIRICQSNWSSAKSLGADAVVDALVTFPAPPLTTGDFKTAGVSIQTAYHTQWSPGTSDGSPSLIVLPCEYKNTNQSSNCNKVIMDFGTAQSQRRAIGLKDRVIFGIAGAAGRVTVLSSWWNGDKINYAKHATWELTLPLRFIEFYMFLCNLAAYMRRSMQAELQEYDIIKGAVTVQDHLWRAPEPPTPSNASSKRWRISNDDAHEDDSDSPADLAGDDPEPKGLDDWKESRETWKAEKKRAHESALDSGNSVLSRENLRKHLKLLVTSTNWEKDLRDSVDDWRSSVSGLST</sequence>
<dbReference type="EMBL" id="LUGG01000032">
    <property type="protein sequence ID" value="OBZ66162.1"/>
    <property type="molecule type" value="Genomic_DNA"/>
</dbReference>
<protein>
    <submittedName>
        <fullName evidence="2">Uncharacterized protein</fullName>
    </submittedName>
</protein>
<feature type="compositionally biased region" description="Basic and acidic residues" evidence="1">
    <location>
        <begin position="370"/>
        <end position="396"/>
    </location>
</feature>
<comment type="caution">
    <text evidence="2">The sequence shown here is derived from an EMBL/GenBank/DDBJ whole genome shotgun (WGS) entry which is preliminary data.</text>
</comment>
<organism evidence="2 3">
    <name type="scientific">Grifola frondosa</name>
    <name type="common">Maitake</name>
    <name type="synonym">Polyporus frondosus</name>
    <dbReference type="NCBI Taxonomy" id="5627"/>
    <lineage>
        <taxon>Eukaryota</taxon>
        <taxon>Fungi</taxon>
        <taxon>Dikarya</taxon>
        <taxon>Basidiomycota</taxon>
        <taxon>Agaricomycotina</taxon>
        <taxon>Agaricomycetes</taxon>
        <taxon>Polyporales</taxon>
        <taxon>Grifolaceae</taxon>
        <taxon>Grifola</taxon>
    </lineage>
</organism>
<reference evidence="2 3" key="1">
    <citation type="submission" date="2016-03" db="EMBL/GenBank/DDBJ databases">
        <title>Whole genome sequencing of Grifola frondosa 9006-11.</title>
        <authorList>
            <person name="Min B."/>
            <person name="Park H."/>
            <person name="Kim J.-G."/>
            <person name="Cho H."/>
            <person name="Oh Y.-L."/>
            <person name="Kong W.-S."/>
            <person name="Choi I.-G."/>
        </authorList>
    </citation>
    <scope>NUCLEOTIDE SEQUENCE [LARGE SCALE GENOMIC DNA]</scope>
    <source>
        <strain evidence="2 3">9006-11</strain>
    </source>
</reference>
<dbReference type="Proteomes" id="UP000092993">
    <property type="component" value="Unassembled WGS sequence"/>
</dbReference>
<dbReference type="AlphaFoldDB" id="A0A1C7LN15"/>
<name>A0A1C7LN15_GRIFR</name>
<feature type="region of interest" description="Disordered" evidence="1">
    <location>
        <begin position="351"/>
        <end position="403"/>
    </location>
</feature>
<evidence type="ECO:0000313" key="2">
    <source>
        <dbReference type="EMBL" id="OBZ66162.1"/>
    </source>
</evidence>
<gene>
    <name evidence="2" type="ORF">A0H81_13770</name>
</gene>
<evidence type="ECO:0000313" key="3">
    <source>
        <dbReference type="Proteomes" id="UP000092993"/>
    </source>
</evidence>
<dbReference type="OMA" id="ARIRICQ"/>